<evidence type="ECO:0000256" key="14">
    <source>
        <dbReference type="PIRSR" id="PIRSR000130-3"/>
    </source>
</evidence>
<keyword evidence="12" id="KW-0963">Cytoplasm</keyword>
<feature type="binding site" evidence="12 14">
    <location>
        <begin position="295"/>
        <end position="297"/>
    </location>
    <ligand>
        <name>NAD(+)</name>
        <dbReference type="ChEBI" id="CHEBI:57540"/>
    </ligand>
</feature>
<keyword evidence="6 12" id="KW-0630">Potassium</keyword>
<comment type="caution">
    <text evidence="12">Lacks conserved residue(s) required for the propagation of feature annotation.</text>
</comment>
<dbReference type="PANTHER" id="PTHR11911">
    <property type="entry name" value="INOSINE-5-MONOPHOSPHATE DEHYDROGENASE RELATED"/>
    <property type="match status" value="1"/>
</dbReference>
<dbReference type="UniPathway" id="UPA00601">
    <property type="reaction ID" value="UER00295"/>
</dbReference>
<dbReference type="InterPro" id="IPR005990">
    <property type="entry name" value="IMP_DH"/>
</dbReference>
<evidence type="ECO:0000256" key="1">
    <source>
        <dbReference type="ARBA" id="ARBA00001958"/>
    </source>
</evidence>
<dbReference type="InterPro" id="IPR013785">
    <property type="entry name" value="Aldolase_TIM"/>
</dbReference>
<keyword evidence="7 12" id="KW-0560">Oxidoreductase</keyword>
<dbReference type="AlphaFoldDB" id="A0A0L0D2C3"/>
<name>A0A0L0D2C3_THETB</name>
<feature type="binding site" evidence="12">
    <location>
        <begin position="432"/>
        <end position="436"/>
    </location>
    <ligand>
        <name>IMP</name>
        <dbReference type="ChEBI" id="CHEBI:58053"/>
    </ligand>
</feature>
<dbReference type="GO" id="GO:0000166">
    <property type="term" value="F:nucleotide binding"/>
    <property type="evidence" value="ECO:0007669"/>
    <property type="project" value="UniProtKB-UniRule"/>
</dbReference>
<dbReference type="GO" id="GO:0046872">
    <property type="term" value="F:metal ion binding"/>
    <property type="evidence" value="ECO:0007669"/>
    <property type="project" value="UniProtKB-UniRule"/>
</dbReference>
<feature type="binding site" evidence="12">
    <location>
        <position position="350"/>
    </location>
    <ligand>
        <name>IMP</name>
        <dbReference type="ChEBI" id="CHEBI:58053"/>
    </ligand>
</feature>
<comment type="similarity">
    <text evidence="2 12 17">Belongs to the IMPDH/GMPR family.</text>
</comment>
<keyword evidence="21" id="KW-1185">Reference proteome</keyword>
<protein>
    <recommendedName>
        <fullName evidence="12 18">Inosine-5'-monophosphate dehydrogenase</fullName>
        <shortName evidence="12">IMP dehydrogenase</shortName>
        <shortName evidence="12">IMPD</shortName>
        <shortName evidence="12">IMPDH</shortName>
        <ecNumber evidence="12 18">1.1.1.205</ecNumber>
    </recommendedName>
</protein>
<feature type="binding site" description="in other chain" evidence="12 15">
    <location>
        <position position="347"/>
    </location>
    <ligand>
        <name>K(+)</name>
        <dbReference type="ChEBI" id="CHEBI:29103"/>
        <note>ligand shared between two tetrameric partners</note>
    </ligand>
</feature>
<evidence type="ECO:0000256" key="8">
    <source>
        <dbReference type="ARBA" id="ARBA00023027"/>
    </source>
</evidence>
<dbReference type="SMART" id="SM00116">
    <property type="entry name" value="CBS"/>
    <property type="match status" value="2"/>
</dbReference>
<dbReference type="Pfam" id="PF00478">
    <property type="entry name" value="IMPDH"/>
    <property type="match status" value="1"/>
</dbReference>
<dbReference type="Proteomes" id="UP000054408">
    <property type="component" value="Unassembled WGS sequence"/>
</dbReference>
<dbReference type="NCBIfam" id="TIGR01302">
    <property type="entry name" value="IMP_dehydrog"/>
    <property type="match status" value="1"/>
</dbReference>
<accession>A0A0L0D2C3</accession>
<feature type="active site" description="Proton acceptor" evidence="12 13">
    <location>
        <position position="448"/>
    </location>
</feature>
<comment type="activity regulation">
    <text evidence="12">Mycophenolic acid (MPA) is a non-competitive inhibitor that prevents formation of the closed enzyme conformation by binding to the same site as the amobile flap. In contrast, mizoribine monophosphate (MZP) is a competitive inhibitor that induces the closed conformation. MPA is a potent inhibitor of mammalian IMPDHs but a poor inhibitor of the bacterial enzymes. MZP is a more potent inhibitor of bacterial IMPDH.</text>
</comment>
<dbReference type="SUPFAM" id="SSF54631">
    <property type="entry name" value="CBS-domain pair"/>
    <property type="match status" value="1"/>
</dbReference>
<comment type="catalytic activity">
    <reaction evidence="10 12 18">
        <text>IMP + NAD(+) + H2O = XMP + NADH + H(+)</text>
        <dbReference type="Rhea" id="RHEA:11708"/>
        <dbReference type="ChEBI" id="CHEBI:15377"/>
        <dbReference type="ChEBI" id="CHEBI:15378"/>
        <dbReference type="ChEBI" id="CHEBI:57464"/>
        <dbReference type="ChEBI" id="CHEBI:57540"/>
        <dbReference type="ChEBI" id="CHEBI:57945"/>
        <dbReference type="ChEBI" id="CHEBI:58053"/>
        <dbReference type="EC" id="1.1.1.205"/>
    </reaction>
</comment>
<comment type="subcellular location">
    <subcellularLocation>
        <location evidence="12">Cytoplasm</location>
    </subcellularLocation>
</comment>
<feature type="domain" description="CBS" evidence="19">
    <location>
        <begin position="138"/>
        <end position="197"/>
    </location>
</feature>
<feature type="binding site" description="in other chain" evidence="12 15">
    <location>
        <position position="352"/>
    </location>
    <ligand>
        <name>K(+)</name>
        <dbReference type="ChEBI" id="CHEBI:29103"/>
        <note>ligand shared between two tetrameric partners</note>
    </ligand>
</feature>
<dbReference type="InterPro" id="IPR001093">
    <property type="entry name" value="IMP_DH_GMPRt"/>
</dbReference>
<feature type="binding site" evidence="12 14">
    <location>
        <begin position="345"/>
        <end position="347"/>
    </location>
    <ligand>
        <name>NAD(+)</name>
        <dbReference type="ChEBI" id="CHEBI:57540"/>
    </ligand>
</feature>
<dbReference type="GO" id="GO:0006183">
    <property type="term" value="P:GTP biosynthetic process"/>
    <property type="evidence" value="ECO:0007669"/>
    <property type="project" value="TreeGrafter"/>
</dbReference>
<dbReference type="CDD" id="cd00381">
    <property type="entry name" value="IMPDH"/>
    <property type="match status" value="1"/>
</dbReference>
<dbReference type="EC" id="1.1.1.205" evidence="12 18"/>
<dbReference type="GO" id="GO:0003938">
    <property type="term" value="F:IMP dehydrogenase activity"/>
    <property type="evidence" value="ECO:0007669"/>
    <property type="project" value="UniProtKB-UniRule"/>
</dbReference>
<feature type="binding site" description="in other chain" evidence="12 15">
    <location>
        <position position="349"/>
    </location>
    <ligand>
        <name>K(+)</name>
        <dbReference type="ChEBI" id="CHEBI:29103"/>
        <note>ligand shared between two tetrameric partners</note>
    </ligand>
</feature>
<evidence type="ECO:0000313" key="20">
    <source>
        <dbReference type="EMBL" id="KNC46442.1"/>
    </source>
</evidence>
<evidence type="ECO:0000256" key="9">
    <source>
        <dbReference type="ARBA" id="ARBA00023122"/>
    </source>
</evidence>
<keyword evidence="5 12" id="KW-0658">Purine biosynthesis</keyword>
<comment type="cofactor">
    <cofactor evidence="1 12">
        <name>K(+)</name>
        <dbReference type="ChEBI" id="CHEBI:29103"/>
    </cofactor>
</comment>
<dbReference type="FunFam" id="3.20.20.70:FF:000086">
    <property type="entry name" value="IMP dehydrogenase, putative"/>
    <property type="match status" value="1"/>
</dbReference>
<keyword evidence="3 12" id="KW-0479">Metal-binding</keyword>
<evidence type="ECO:0000256" key="4">
    <source>
        <dbReference type="ARBA" id="ARBA00022749"/>
    </source>
</evidence>
<evidence type="ECO:0000256" key="15">
    <source>
        <dbReference type="PIRSR" id="PIRSR000130-4"/>
    </source>
</evidence>
<organism evidence="20 21">
    <name type="scientific">Thecamonas trahens ATCC 50062</name>
    <dbReference type="NCBI Taxonomy" id="461836"/>
    <lineage>
        <taxon>Eukaryota</taxon>
        <taxon>Apusozoa</taxon>
        <taxon>Apusomonadida</taxon>
        <taxon>Apusomonadidae</taxon>
        <taxon>Thecamonas</taxon>
    </lineage>
</organism>
<dbReference type="RefSeq" id="XP_013760733.1">
    <property type="nucleotide sequence ID" value="XM_013905279.1"/>
</dbReference>
<dbReference type="SMART" id="SM01240">
    <property type="entry name" value="IMPDH"/>
    <property type="match status" value="1"/>
</dbReference>
<evidence type="ECO:0000256" key="3">
    <source>
        <dbReference type="ARBA" id="ARBA00022723"/>
    </source>
</evidence>
<comment type="subunit">
    <text evidence="12">Homotetramer.</text>
</comment>
<feature type="binding site" evidence="12">
    <location>
        <begin position="385"/>
        <end position="387"/>
    </location>
    <ligand>
        <name>IMP</name>
        <dbReference type="ChEBI" id="CHEBI:58053"/>
    </ligand>
</feature>
<dbReference type="CDD" id="cd04601">
    <property type="entry name" value="CBS_pair_IMPDH"/>
    <property type="match status" value="1"/>
</dbReference>
<dbReference type="HAMAP" id="MF_01964">
    <property type="entry name" value="IMPDH"/>
    <property type="match status" value="1"/>
</dbReference>
<keyword evidence="9 16" id="KW-0129">CBS domain</keyword>
<dbReference type="GO" id="GO:0006177">
    <property type="term" value="P:GMP biosynthetic process"/>
    <property type="evidence" value="ECO:0007669"/>
    <property type="project" value="UniProtKB-UniRule"/>
</dbReference>
<dbReference type="PROSITE" id="PS51371">
    <property type="entry name" value="CBS"/>
    <property type="match status" value="2"/>
</dbReference>
<dbReference type="OrthoDB" id="416622at2759"/>
<gene>
    <name evidence="20" type="ORF">AMSG_02898</name>
</gene>
<evidence type="ECO:0000256" key="12">
    <source>
        <dbReference type="HAMAP-Rule" id="MF_03156"/>
    </source>
</evidence>
<dbReference type="InterPro" id="IPR046342">
    <property type="entry name" value="CBS_dom_sf"/>
</dbReference>
<comment type="pathway">
    <text evidence="12 18">Purine metabolism; XMP biosynthesis via de novo pathway; XMP from IMP: step 1/1.</text>
</comment>
<evidence type="ECO:0000256" key="17">
    <source>
        <dbReference type="RuleBase" id="RU003927"/>
    </source>
</evidence>
<dbReference type="OMA" id="MGYCGAK"/>
<dbReference type="Pfam" id="PF00571">
    <property type="entry name" value="CBS"/>
    <property type="match status" value="2"/>
</dbReference>
<feature type="binding site" evidence="12">
    <location>
        <position position="515"/>
    </location>
    <ligand>
        <name>K(+)</name>
        <dbReference type="ChEBI" id="CHEBI:29103"/>
        <note>ligand shared between two tetrameric partners</note>
    </ligand>
</feature>
<dbReference type="GO" id="GO:0005737">
    <property type="term" value="C:cytoplasm"/>
    <property type="evidence" value="ECO:0007669"/>
    <property type="project" value="UniProtKB-SubCell"/>
</dbReference>
<keyword evidence="4 12" id="KW-0332">GMP biosynthesis</keyword>
<evidence type="ECO:0000256" key="10">
    <source>
        <dbReference type="ARBA" id="ARBA00048028"/>
    </source>
</evidence>
<feature type="domain" description="CBS" evidence="19">
    <location>
        <begin position="201"/>
        <end position="257"/>
    </location>
</feature>
<dbReference type="PANTHER" id="PTHR11911:SF111">
    <property type="entry name" value="INOSINE-5'-MONOPHOSPHATE DEHYDROGENASE"/>
    <property type="match status" value="1"/>
</dbReference>
<evidence type="ECO:0000256" key="11">
    <source>
        <dbReference type="ARBA" id="ARBA00056556"/>
    </source>
</evidence>
<dbReference type="InterPro" id="IPR000644">
    <property type="entry name" value="CBS_dom"/>
</dbReference>
<dbReference type="SUPFAM" id="SSF51412">
    <property type="entry name" value="Inosine monophosphate dehydrogenase (IMPDH)"/>
    <property type="match status" value="1"/>
</dbReference>
<evidence type="ECO:0000256" key="5">
    <source>
        <dbReference type="ARBA" id="ARBA00022755"/>
    </source>
</evidence>
<feature type="binding site" evidence="12">
    <location>
        <position position="460"/>
    </location>
    <ligand>
        <name>IMP</name>
        <dbReference type="ChEBI" id="CHEBI:58053"/>
    </ligand>
</feature>
<evidence type="ECO:0000256" key="16">
    <source>
        <dbReference type="PROSITE-ProRule" id="PRU00703"/>
    </source>
</evidence>
<feature type="active site" description="Thioimidate intermediate" evidence="12 13">
    <location>
        <position position="352"/>
    </location>
</feature>
<dbReference type="eggNOG" id="KOG2550">
    <property type="taxonomic scope" value="Eukaryota"/>
</dbReference>
<sequence length="529" mass="56401">MTDIVGTPLRDNQTSGGDQNMAAMNMDKIDIESDEWVDGFSAHELFVKNRGTGYTYEDIILMPGHIGFGVEEVSIEAQLSRNITLSAPLVSSPMDTVTEARMAIGMALQGGIGILHSNNSVEEQVAMVKAVKRFKNGFITDPVCLKPDATIRDVLEIKAARGFTGIPITDTGAMGGVVVGIVTNRDIDFVEDVETPLSEVMTTDLVTAPEGVALAEANALLKAKKIGKLPIVDSDGHLVGLVSRHDLKTWRDYPNASVDHETKSLLVGAAIGTRPADRDRAAALIAAGVDVIVIDSSNGSSIYQLEMIAHLKESFPTVDVIGGNIVTVPQAKALIEAGVDGLRIGMGVGSICTTQEVMAVGRAQATAVYKVAKYAAQFGIPVIADGGIRSVGHITKALSMGASTVMMGSMLAGTEEAPGEYFYHDGVRVKKYRGMGSIEAMTKGSDNRYFSEADSIKVAQGVVGSVQDKGSISLYVPYLRKGILHGLQDIGVRSITELRDALWSGKLRLEIGLRSARRLRSRRVASTRL</sequence>
<dbReference type="InterPro" id="IPR015875">
    <property type="entry name" value="IMP_DH/GMP_Rdtase_CS"/>
</dbReference>
<proteinExistence type="inferred from homology"/>
<evidence type="ECO:0000256" key="2">
    <source>
        <dbReference type="ARBA" id="ARBA00005502"/>
    </source>
</evidence>
<evidence type="ECO:0000256" key="13">
    <source>
        <dbReference type="PIRSR" id="PIRSR000130-1"/>
    </source>
</evidence>
<dbReference type="Gene3D" id="3.20.20.70">
    <property type="entry name" value="Aldolase class I"/>
    <property type="match status" value="1"/>
</dbReference>
<reference evidence="20 21" key="1">
    <citation type="submission" date="2010-05" db="EMBL/GenBank/DDBJ databases">
        <title>The Genome Sequence of Thecamonas trahens ATCC 50062.</title>
        <authorList>
            <consortium name="The Broad Institute Genome Sequencing Platform"/>
            <person name="Russ C."/>
            <person name="Cuomo C."/>
            <person name="Shea T."/>
            <person name="Young S.K."/>
            <person name="Zeng Q."/>
            <person name="Koehrsen M."/>
            <person name="Haas B."/>
            <person name="Borodovsky M."/>
            <person name="Guigo R."/>
            <person name="Alvarado L."/>
            <person name="Berlin A."/>
            <person name="Bochicchio J."/>
            <person name="Borenstein D."/>
            <person name="Chapman S."/>
            <person name="Chen Z."/>
            <person name="Freedman E."/>
            <person name="Gellesch M."/>
            <person name="Goldberg J."/>
            <person name="Griggs A."/>
            <person name="Gujja S."/>
            <person name="Heilman E."/>
            <person name="Heiman D."/>
            <person name="Hepburn T."/>
            <person name="Howarth C."/>
            <person name="Jen D."/>
            <person name="Larson L."/>
            <person name="Mehta T."/>
            <person name="Park D."/>
            <person name="Pearson M."/>
            <person name="Roberts A."/>
            <person name="Saif S."/>
            <person name="Shenoy N."/>
            <person name="Sisk P."/>
            <person name="Stolte C."/>
            <person name="Sykes S."/>
            <person name="Thomson T."/>
            <person name="Walk T."/>
            <person name="White J."/>
            <person name="Yandava C."/>
            <person name="Burger G."/>
            <person name="Gray M.W."/>
            <person name="Holland P.W.H."/>
            <person name="King N."/>
            <person name="Lang F.B.F."/>
            <person name="Roger A.J."/>
            <person name="Ruiz-Trillo I."/>
            <person name="Lander E."/>
            <person name="Nusbaum C."/>
        </authorList>
    </citation>
    <scope>NUCLEOTIDE SEQUENCE [LARGE SCALE GENOMIC DNA]</scope>
    <source>
        <strain evidence="20 21">ATCC 50062</strain>
    </source>
</reference>
<keyword evidence="8 12" id="KW-0520">NAD</keyword>
<dbReference type="EMBL" id="GL349442">
    <property type="protein sequence ID" value="KNC46442.1"/>
    <property type="molecule type" value="Genomic_DNA"/>
</dbReference>
<feature type="binding site" evidence="12">
    <location>
        <begin position="408"/>
        <end position="409"/>
    </location>
    <ligand>
        <name>IMP</name>
        <dbReference type="ChEBI" id="CHEBI:58053"/>
    </ligand>
</feature>
<evidence type="ECO:0000256" key="6">
    <source>
        <dbReference type="ARBA" id="ARBA00022958"/>
    </source>
</evidence>
<comment type="function">
    <text evidence="11 12">Catalyzes the conversion of inosine 5'-phosphate (IMP) to xanthosine 5'-phosphate (XMP), the first committed and rate-limiting step in the de novo synthesis of guanine nucleotides, and therefore plays an important role in the regulation of cell growth.</text>
</comment>
<evidence type="ECO:0000256" key="18">
    <source>
        <dbReference type="RuleBase" id="RU003928"/>
    </source>
</evidence>
<dbReference type="PIRSF" id="PIRSF000130">
    <property type="entry name" value="IMPDH"/>
    <property type="match status" value="1"/>
</dbReference>
<evidence type="ECO:0000313" key="21">
    <source>
        <dbReference type="Proteomes" id="UP000054408"/>
    </source>
</evidence>
<dbReference type="GeneID" id="25562544"/>
<evidence type="ECO:0000256" key="7">
    <source>
        <dbReference type="ARBA" id="ARBA00023002"/>
    </source>
</evidence>
<evidence type="ECO:0000259" key="19">
    <source>
        <dbReference type="PROSITE" id="PS51371"/>
    </source>
</evidence>
<dbReference type="STRING" id="461836.A0A0L0D2C3"/>
<dbReference type="PROSITE" id="PS00487">
    <property type="entry name" value="IMP_DH_GMP_RED"/>
    <property type="match status" value="1"/>
</dbReference>